<evidence type="ECO:0000256" key="1">
    <source>
        <dbReference type="ARBA" id="ARBA00022503"/>
    </source>
</evidence>
<dbReference type="Proteomes" id="UP000664267">
    <property type="component" value="Unassembled WGS sequence"/>
</dbReference>
<organism evidence="4 5">
    <name type="scientific">Klebsiella pneumoniae</name>
    <dbReference type="NCBI Taxonomy" id="573"/>
    <lineage>
        <taxon>Bacteria</taxon>
        <taxon>Pseudomonadati</taxon>
        <taxon>Pseudomonadota</taxon>
        <taxon>Gammaproteobacteria</taxon>
        <taxon>Enterobacterales</taxon>
        <taxon>Enterobacteriaceae</taxon>
        <taxon>Klebsiella/Raoultella group</taxon>
        <taxon>Klebsiella</taxon>
        <taxon>Klebsiella pneumoniae complex</taxon>
    </lineage>
</organism>
<dbReference type="GO" id="GO:0006527">
    <property type="term" value="P:L-arginine catabolic process"/>
    <property type="evidence" value="ECO:0007669"/>
    <property type="project" value="InterPro"/>
</dbReference>
<accession>A0A939SU28</accession>
<gene>
    <name evidence="4" type="ORF">J4733_14535</name>
</gene>
<proteinExistence type="predicted"/>
<dbReference type="GO" id="GO:0008791">
    <property type="term" value="F:arginine N-succinyltransferase activity"/>
    <property type="evidence" value="ECO:0007669"/>
    <property type="project" value="InterPro"/>
</dbReference>
<dbReference type="PANTHER" id="PTHR30420">
    <property type="entry name" value="N-SUCCINYLARGININE DIHYDROLASE"/>
    <property type="match status" value="1"/>
</dbReference>
<dbReference type="Pfam" id="PF04958">
    <property type="entry name" value="AstA"/>
    <property type="match status" value="1"/>
</dbReference>
<comment type="caution">
    <text evidence="4">The sequence shown here is derived from an EMBL/GenBank/DDBJ whole genome shotgun (WGS) entry which is preliminary data.</text>
</comment>
<keyword evidence="2" id="KW-0808">Transferase</keyword>
<evidence type="ECO:0000256" key="3">
    <source>
        <dbReference type="ARBA" id="ARBA00023315"/>
    </source>
</evidence>
<keyword evidence="1" id="KW-0056">Arginine metabolism</keyword>
<reference evidence="4" key="1">
    <citation type="submission" date="2021-03" db="EMBL/GenBank/DDBJ databases">
        <title>Molecular epidemiology and mechanisms of colistin and carbapenem resistance in Enterobacteriaceae from clinical isolates, the environment and porcine samples in Pretoria, South Africa.</title>
        <authorList>
            <person name="Bogoshi D."/>
            <person name="Mbelle N.M."/>
            <person name="Naidoo V."/>
            <person name="Osei Sekyere J."/>
        </authorList>
    </citation>
    <scope>NUCLEOTIDE SEQUENCE</scope>
    <source>
        <strain evidence="4">C029</strain>
    </source>
</reference>
<dbReference type="InterPro" id="IPR016181">
    <property type="entry name" value="Acyl_CoA_acyltransferase"/>
</dbReference>
<protein>
    <submittedName>
        <fullName evidence="4">Arginine N-succinyltransferase</fullName>
    </submittedName>
</protein>
<dbReference type="PANTHER" id="PTHR30420:SF1">
    <property type="entry name" value="ARGININE N-SUCCINYLTRANSFERASE"/>
    <property type="match status" value="1"/>
</dbReference>
<name>A0A939SU28_KLEPN</name>
<dbReference type="InterPro" id="IPR007041">
    <property type="entry name" value="Arg_succinylTrfase_AstA/AruG"/>
</dbReference>
<dbReference type="AlphaFoldDB" id="A0A939SU28"/>
<evidence type="ECO:0000313" key="5">
    <source>
        <dbReference type="Proteomes" id="UP000664267"/>
    </source>
</evidence>
<sequence>MLNLSYDHTGHSELCTLFLDPAYQRNRNGLLLSKARFLFIAAFREWFSRTCLPNCAAAAMSRTVAVLGCAGPSFLRHPFADADRLTGTGMKTFIAELMPAYRSISHCCGSGPRVIGQVHPNTARRGAILEKEGFGWRGSVDIFDAGPVLEADTDQIRAVRDSRACLSGS</sequence>
<dbReference type="EMBL" id="JAGETN010000020">
    <property type="protein sequence ID" value="MBO2025680.1"/>
    <property type="molecule type" value="Genomic_DNA"/>
</dbReference>
<dbReference type="SUPFAM" id="SSF55729">
    <property type="entry name" value="Acyl-CoA N-acyltransferases (Nat)"/>
    <property type="match status" value="1"/>
</dbReference>
<evidence type="ECO:0000256" key="2">
    <source>
        <dbReference type="ARBA" id="ARBA00022679"/>
    </source>
</evidence>
<evidence type="ECO:0000313" key="4">
    <source>
        <dbReference type="EMBL" id="MBO2025680.1"/>
    </source>
</evidence>
<keyword evidence="3" id="KW-0012">Acyltransferase</keyword>